<dbReference type="InterPro" id="IPR000821">
    <property type="entry name" value="Ala_racemase"/>
</dbReference>
<dbReference type="InterPro" id="IPR029066">
    <property type="entry name" value="PLP-binding_barrel"/>
</dbReference>
<dbReference type="Proteomes" id="UP000518904">
    <property type="component" value="Unassembled WGS sequence"/>
</dbReference>
<proteinExistence type="predicted"/>
<dbReference type="PANTHER" id="PTHR30511:SF0">
    <property type="entry name" value="ALANINE RACEMASE, CATABOLIC-RELATED"/>
    <property type="match status" value="1"/>
</dbReference>
<evidence type="ECO:0000313" key="6">
    <source>
        <dbReference type="EMBL" id="NMU84281.1"/>
    </source>
</evidence>
<gene>
    <name evidence="6" type="ORF">HKB16_15440</name>
</gene>
<dbReference type="Pfam" id="PF01168">
    <property type="entry name" value="Ala_racemase_N"/>
    <property type="match status" value="1"/>
</dbReference>
<evidence type="ECO:0000259" key="5">
    <source>
        <dbReference type="Pfam" id="PF01168"/>
    </source>
</evidence>
<dbReference type="PANTHER" id="PTHR30511">
    <property type="entry name" value="ALANINE RACEMASE"/>
    <property type="match status" value="1"/>
</dbReference>
<dbReference type="PRINTS" id="PR00992">
    <property type="entry name" value="ALARACEMASE"/>
</dbReference>
<evidence type="ECO:0000313" key="7">
    <source>
        <dbReference type="Proteomes" id="UP000518904"/>
    </source>
</evidence>
<dbReference type="PROSITE" id="PS00395">
    <property type="entry name" value="ALANINE_RACEMASE"/>
    <property type="match status" value="1"/>
</dbReference>
<keyword evidence="2 4" id="KW-0663">Pyridoxal phosphate</keyword>
<evidence type="ECO:0000256" key="2">
    <source>
        <dbReference type="ARBA" id="ARBA00022898"/>
    </source>
</evidence>
<feature type="modified residue" description="N6-(pyridoxal phosphate)lysine" evidence="4">
    <location>
        <position position="22"/>
    </location>
</feature>
<reference evidence="6 7" key="1">
    <citation type="submission" date="2020-04" db="EMBL/GenBank/DDBJ databases">
        <title>Whole-genome sequencing of Vibrio spp. from China reveals different genetic environments of blaCTX-M-14 among diverse lineages.</title>
        <authorList>
            <person name="Zheng Z."/>
            <person name="Ye L."/>
            <person name="Chen S."/>
        </authorList>
    </citation>
    <scope>NUCLEOTIDE SEQUENCE [LARGE SCALE GENOMIC DNA]</scope>
    <source>
        <strain evidence="6 7">Vb0551</strain>
    </source>
</reference>
<dbReference type="GO" id="GO:0008784">
    <property type="term" value="F:alanine racemase activity"/>
    <property type="evidence" value="ECO:0007669"/>
    <property type="project" value="InterPro"/>
</dbReference>
<feature type="non-terminal residue" evidence="6">
    <location>
        <position position="1"/>
    </location>
</feature>
<comment type="cofactor">
    <cofactor evidence="1 4">
        <name>pyridoxal 5'-phosphate</name>
        <dbReference type="ChEBI" id="CHEBI:597326"/>
    </cofactor>
</comment>
<dbReference type="InterPro" id="IPR020622">
    <property type="entry name" value="Ala_racemase_pyridoxalP-BS"/>
</dbReference>
<dbReference type="Gene3D" id="3.20.20.10">
    <property type="entry name" value="Alanine racemase"/>
    <property type="match status" value="1"/>
</dbReference>
<organism evidence="6 7">
    <name type="scientific">Vibrio parahaemolyticus</name>
    <dbReference type="NCBI Taxonomy" id="670"/>
    <lineage>
        <taxon>Bacteria</taxon>
        <taxon>Pseudomonadati</taxon>
        <taxon>Pseudomonadota</taxon>
        <taxon>Gammaproteobacteria</taxon>
        <taxon>Vibrionales</taxon>
        <taxon>Vibrionaceae</taxon>
        <taxon>Vibrio</taxon>
    </lineage>
</organism>
<protein>
    <submittedName>
        <fullName evidence="6">Alanine racemase</fullName>
    </submittedName>
</protein>
<dbReference type="EMBL" id="JABCLB010001583">
    <property type="protein sequence ID" value="NMU84281.1"/>
    <property type="molecule type" value="Genomic_DNA"/>
</dbReference>
<dbReference type="InterPro" id="IPR001608">
    <property type="entry name" value="Ala_racemase_N"/>
</dbReference>
<feature type="domain" description="Alanine racemase N-terminal" evidence="5">
    <location>
        <begin position="1"/>
        <end position="79"/>
    </location>
</feature>
<evidence type="ECO:0000256" key="1">
    <source>
        <dbReference type="ARBA" id="ARBA00001933"/>
    </source>
</evidence>
<dbReference type="AlphaFoldDB" id="A0A7Y0SIY4"/>
<dbReference type="GO" id="GO:0005829">
    <property type="term" value="C:cytosol"/>
    <property type="evidence" value="ECO:0007669"/>
    <property type="project" value="TreeGrafter"/>
</dbReference>
<evidence type="ECO:0000256" key="3">
    <source>
        <dbReference type="ARBA" id="ARBA00023235"/>
    </source>
</evidence>
<dbReference type="GO" id="GO:0030170">
    <property type="term" value="F:pyridoxal phosphate binding"/>
    <property type="evidence" value="ECO:0007669"/>
    <property type="project" value="TreeGrafter"/>
</dbReference>
<comment type="caution">
    <text evidence="6">The sequence shown here is derived from an EMBL/GenBank/DDBJ whole genome shotgun (WGS) entry which is preliminary data.</text>
</comment>
<keyword evidence="3" id="KW-0413">Isomerase</keyword>
<evidence type="ECO:0000256" key="4">
    <source>
        <dbReference type="PIRSR" id="PIRSR600821-50"/>
    </source>
</evidence>
<dbReference type="GO" id="GO:0030632">
    <property type="term" value="P:D-alanine biosynthetic process"/>
    <property type="evidence" value="ECO:0007669"/>
    <property type="project" value="TreeGrafter"/>
</dbReference>
<sequence length="80" mass="8826">KHNAKVLSAKTDAKWELIGVIKADAYGHGALEVCQAIDSIRTFAVARLSERPPLKSSRVKKNILLFSAVNTYDDLMQAIE</sequence>
<dbReference type="SUPFAM" id="SSF51419">
    <property type="entry name" value="PLP-binding barrel"/>
    <property type="match status" value="1"/>
</dbReference>
<accession>A0A7Y0SIY4</accession>
<feature type="non-terminal residue" evidence="6">
    <location>
        <position position="80"/>
    </location>
</feature>
<name>A0A7Y0SIY4_VIBPH</name>